<reference evidence="11" key="1">
    <citation type="journal article" date="2021" name="Mol. Plant Pathol.">
        <title>A 20-kb lineage-specific genomic region tames virulence in pathogenic amphidiploid Verticillium longisporum.</title>
        <authorList>
            <person name="Harting R."/>
            <person name="Starke J."/>
            <person name="Kusch H."/>
            <person name="Poggeler S."/>
            <person name="Maurus I."/>
            <person name="Schluter R."/>
            <person name="Landesfeind M."/>
            <person name="Bulla I."/>
            <person name="Nowrousian M."/>
            <person name="de Jonge R."/>
            <person name="Stahlhut G."/>
            <person name="Hoff K.J."/>
            <person name="Asshauer K.P."/>
            <person name="Thurmer A."/>
            <person name="Stanke M."/>
            <person name="Daniel R."/>
            <person name="Morgenstern B."/>
            <person name="Thomma B.P.H.J."/>
            <person name="Kronstad J.W."/>
            <person name="Braus-Stromeyer S.A."/>
            <person name="Braus G.H."/>
        </authorList>
    </citation>
    <scope>NUCLEOTIDE SEQUENCE</scope>
    <source>
        <strain evidence="11">Vl32</strain>
    </source>
</reference>
<keyword evidence="4" id="KW-0227">DNA damage</keyword>
<dbReference type="InterPro" id="IPR016849">
    <property type="entry name" value="Rtt109"/>
</dbReference>
<evidence type="ECO:0000256" key="6">
    <source>
        <dbReference type="ARBA" id="ARBA00023015"/>
    </source>
</evidence>
<evidence type="ECO:0000256" key="2">
    <source>
        <dbReference type="ARBA" id="ARBA00013184"/>
    </source>
</evidence>
<evidence type="ECO:0000256" key="9">
    <source>
        <dbReference type="ARBA" id="ARBA00048940"/>
    </source>
</evidence>
<dbReference type="InterPro" id="IPR013178">
    <property type="entry name" value="Histone_AcTrfase_Rtt109/CBP"/>
</dbReference>
<dbReference type="EMBL" id="JAEMWZ010000460">
    <property type="protein sequence ID" value="KAG7116515.1"/>
    <property type="molecule type" value="Genomic_DNA"/>
</dbReference>
<comment type="subcellular location">
    <subcellularLocation>
        <location evidence="1">Nucleus</location>
    </subcellularLocation>
</comment>
<protein>
    <recommendedName>
        <fullName evidence="2">histone acetyltransferase</fullName>
        <ecNumber evidence="2">2.3.1.48</ecNumber>
    </recommendedName>
</protein>
<evidence type="ECO:0000313" key="12">
    <source>
        <dbReference type="Proteomes" id="UP000689129"/>
    </source>
</evidence>
<proteinExistence type="predicted"/>
<dbReference type="OrthoDB" id="3361892at2759"/>
<dbReference type="Proteomes" id="UP000689129">
    <property type="component" value="Unassembled WGS sequence"/>
</dbReference>
<keyword evidence="7" id="KW-0804">Transcription</keyword>
<dbReference type="SMART" id="SM01250">
    <property type="entry name" value="KAT11"/>
    <property type="match status" value="1"/>
</dbReference>
<feature type="region of interest" description="Disordered" evidence="10">
    <location>
        <begin position="374"/>
        <end position="397"/>
    </location>
</feature>
<dbReference type="EC" id="2.3.1.48" evidence="2"/>
<evidence type="ECO:0000256" key="3">
    <source>
        <dbReference type="ARBA" id="ARBA00022679"/>
    </source>
</evidence>
<sequence length="525" mass="59188">MSSIPPKLAPGKPLLVERLSRVLPKDLAFGVYHLSTPPTKTTALFSAPPNEHEDKTYCENHFLAVSVDTTGSTSTANGGDHGSPTVLAFAIEIFIFTTAYTSTFFVSKADSTGYLALLGLPKGTPSPIKEVCGAFMSYLVEQRQRKDKQCIVSLFARAQDQYLFPGSIKNKTKHVLDDRGLVKWWCRVLNPLLASPPAGDWAGTKAYLVIPGLDAYETKAFLPRTEYAATHWELGHPLERISHYTREYDWVPPRCLIPKYPDDPKSRYRDELDEESAKSKQLQTTGMWKGIRSLDQFWEMLAYRQECSSESRRSRVFSHAQCFVKHALHFRAAFDSIKTTDNEHGQSAPHPKKAFSNDRVRRCSFQGLSEKKAKKKKKPLRGIIKTRQPNIKTQRRNQFKDRKISTAYYYWPLEGRGQRIVEESAYKRSIELLLHLDFANLDLAKGSTRRWVSEVGMGEPWGLEVTGQRDVSVVDHAVSATATETVNNLSGMVKRKRAPAIEGDGDQPAKINVLSDGLVRKKPRA</sequence>
<name>A0A8I2Z7D7_VERLO</name>
<evidence type="ECO:0000256" key="8">
    <source>
        <dbReference type="ARBA" id="ARBA00023242"/>
    </source>
</evidence>
<dbReference type="GO" id="GO:0032931">
    <property type="term" value="F:histone H3K56 acetyltransferase activity"/>
    <property type="evidence" value="ECO:0007669"/>
    <property type="project" value="TreeGrafter"/>
</dbReference>
<dbReference type="Pfam" id="PF08214">
    <property type="entry name" value="HAT_KAT11"/>
    <property type="match status" value="1"/>
</dbReference>
<organism evidence="11 12">
    <name type="scientific">Verticillium longisporum</name>
    <name type="common">Verticillium dahliae var. longisporum</name>
    <dbReference type="NCBI Taxonomy" id="100787"/>
    <lineage>
        <taxon>Eukaryota</taxon>
        <taxon>Fungi</taxon>
        <taxon>Dikarya</taxon>
        <taxon>Ascomycota</taxon>
        <taxon>Pezizomycotina</taxon>
        <taxon>Sordariomycetes</taxon>
        <taxon>Hypocreomycetidae</taxon>
        <taxon>Glomerellales</taxon>
        <taxon>Plectosphaerellaceae</taxon>
        <taxon>Verticillium</taxon>
    </lineage>
</organism>
<dbReference type="GO" id="GO:0005634">
    <property type="term" value="C:nucleus"/>
    <property type="evidence" value="ECO:0007669"/>
    <property type="project" value="UniProtKB-SubCell"/>
</dbReference>
<comment type="caution">
    <text evidence="11">The sequence shown here is derived from an EMBL/GenBank/DDBJ whole genome shotgun (WGS) entry which is preliminary data.</text>
</comment>
<dbReference type="PANTHER" id="PTHR31571">
    <property type="entry name" value="ALTERED INHERITANCE OF MITOCHONDRIA PROTEIN 6"/>
    <property type="match status" value="1"/>
</dbReference>
<comment type="catalytic activity">
    <reaction evidence="9">
        <text>L-lysyl-[histone] + acetyl-CoA = N(6)-acetyl-L-lysyl-[histone] + CoA + H(+)</text>
        <dbReference type="Rhea" id="RHEA:21992"/>
        <dbReference type="Rhea" id="RHEA-COMP:9845"/>
        <dbReference type="Rhea" id="RHEA-COMP:11338"/>
        <dbReference type="ChEBI" id="CHEBI:15378"/>
        <dbReference type="ChEBI" id="CHEBI:29969"/>
        <dbReference type="ChEBI" id="CHEBI:57287"/>
        <dbReference type="ChEBI" id="CHEBI:57288"/>
        <dbReference type="ChEBI" id="CHEBI:61930"/>
        <dbReference type="EC" id="2.3.1.48"/>
    </reaction>
    <physiologicalReaction direction="left-to-right" evidence="9">
        <dbReference type="Rhea" id="RHEA:21993"/>
    </physiologicalReaction>
</comment>
<keyword evidence="3 11" id="KW-0808">Transferase</keyword>
<dbReference type="GO" id="GO:0006355">
    <property type="term" value="P:regulation of DNA-templated transcription"/>
    <property type="evidence" value="ECO:0007669"/>
    <property type="project" value="InterPro"/>
</dbReference>
<evidence type="ECO:0000256" key="4">
    <source>
        <dbReference type="ARBA" id="ARBA00022763"/>
    </source>
</evidence>
<evidence type="ECO:0000256" key="7">
    <source>
        <dbReference type="ARBA" id="ARBA00023163"/>
    </source>
</evidence>
<gene>
    <name evidence="11" type="ORF">HYQ45_016032</name>
</gene>
<dbReference type="PROSITE" id="PS51728">
    <property type="entry name" value="RTT109_HAT"/>
    <property type="match status" value="1"/>
</dbReference>
<evidence type="ECO:0000256" key="1">
    <source>
        <dbReference type="ARBA" id="ARBA00004123"/>
    </source>
</evidence>
<accession>A0A8I2Z7D7</accession>
<keyword evidence="6" id="KW-0805">Transcription regulation</keyword>
<dbReference type="GO" id="GO:0006974">
    <property type="term" value="P:DNA damage response"/>
    <property type="evidence" value="ECO:0007669"/>
    <property type="project" value="UniProtKB-KW"/>
</dbReference>
<evidence type="ECO:0000313" key="11">
    <source>
        <dbReference type="EMBL" id="KAG7116515.1"/>
    </source>
</evidence>
<evidence type="ECO:0000256" key="5">
    <source>
        <dbReference type="ARBA" id="ARBA00022990"/>
    </source>
</evidence>
<dbReference type="AlphaFoldDB" id="A0A8I2Z7D7"/>
<keyword evidence="5" id="KW-0007">Acetylation</keyword>
<evidence type="ECO:0000256" key="10">
    <source>
        <dbReference type="SAM" id="MobiDB-lite"/>
    </source>
</evidence>
<dbReference type="PANTHER" id="PTHR31571:SF2">
    <property type="entry name" value="HISTONE ACETYLTRANSFERASE RTT109"/>
    <property type="match status" value="1"/>
</dbReference>
<dbReference type="InterPro" id="IPR051236">
    <property type="entry name" value="HAT_RTT109-like"/>
</dbReference>
<keyword evidence="8" id="KW-0539">Nucleus</keyword>